<feature type="compositionally biased region" description="Basic and acidic residues" evidence="1">
    <location>
        <begin position="173"/>
        <end position="194"/>
    </location>
</feature>
<dbReference type="EMBL" id="LR877148">
    <property type="protein sequence ID" value="CAD2215133.1"/>
    <property type="molecule type" value="Genomic_DNA"/>
</dbReference>
<gene>
    <name evidence="3" type="ORF">ADEAN_000258600</name>
</gene>
<feature type="signal peptide" evidence="2">
    <location>
        <begin position="1"/>
        <end position="27"/>
    </location>
</feature>
<proteinExistence type="predicted"/>
<keyword evidence="2" id="KW-0732">Signal</keyword>
<name>A0A7G2C8P0_9TRYP</name>
<evidence type="ECO:0000313" key="4">
    <source>
        <dbReference type="Proteomes" id="UP000515908"/>
    </source>
</evidence>
<feature type="chain" id="PRO_5028944087" evidence="2">
    <location>
        <begin position="28"/>
        <end position="547"/>
    </location>
</feature>
<dbReference type="Pfam" id="PF03568">
    <property type="entry name" value="Separin_C"/>
    <property type="match status" value="1"/>
</dbReference>
<dbReference type="VEuPathDB" id="TriTrypDB:ADEAN_000258600"/>
<evidence type="ECO:0000313" key="3">
    <source>
        <dbReference type="EMBL" id="CAD2215133.1"/>
    </source>
</evidence>
<dbReference type="AlphaFoldDB" id="A0A7G2C8P0"/>
<evidence type="ECO:0000256" key="1">
    <source>
        <dbReference type="SAM" id="MobiDB-lite"/>
    </source>
</evidence>
<accession>A0A7G2C8P0</accession>
<sequence length="547" mass="63736">MPPQWWHSIIILIKIVFGVFLAQKTAADVSYSYDKTNWSNCSLLEDRKQSLTLLYQCAKQKLSHSLSISDLDSEGEGAPQTPYTIVYINRDHHTITLSRCRYNDCFMPSPLTAVRSISLCTVSQWREEYDTPVWAIRQENREQLSQGSGPLPLSVEEGRRRSTQLEQENNNKTMEEDKENRNPIPKKNNDDDVKKDSKDVWWRKRFLLDQTLHETTLHLQQNLFKYNRIWLLGELSLSLRSQLWEITERMADRLDTNNNEEQQQSAFLSRVYYLLCGLPFLYNNSNSNSGEDRKEIKKTKARYPKQEALYYPHNNNNNDDCIECKTMERQITKTLTDILHDEQWLCTADDNNHNNDENDVVREVVRETLSAFYYDWTEVESCHHTNDHRMESHVDLRRLSREHVYLCIQDDAHSRKGNLHNVLWEALDVLYPFSVSRVPSSNYVQESMTQNNNSKMEKKENSVYVVAGPEACNNNNNLIRQLQQSLDATSFTFHASSATTPLWDAIRCSHSLYIYAGHSRGEEYIARDTLLGPGRPLLPLRPPSRCG</sequence>
<keyword evidence="4" id="KW-1185">Reference proteome</keyword>
<organism evidence="3 4">
    <name type="scientific">Angomonas deanei</name>
    <dbReference type="NCBI Taxonomy" id="59799"/>
    <lineage>
        <taxon>Eukaryota</taxon>
        <taxon>Discoba</taxon>
        <taxon>Euglenozoa</taxon>
        <taxon>Kinetoplastea</taxon>
        <taxon>Metakinetoplastina</taxon>
        <taxon>Trypanosomatida</taxon>
        <taxon>Trypanosomatidae</taxon>
        <taxon>Strigomonadinae</taxon>
        <taxon>Angomonas</taxon>
    </lineage>
</organism>
<protein>
    <submittedName>
        <fullName evidence="3">Peptidase family C50, putative</fullName>
    </submittedName>
</protein>
<feature type="region of interest" description="Disordered" evidence="1">
    <location>
        <begin position="140"/>
        <end position="194"/>
    </location>
</feature>
<dbReference type="Proteomes" id="UP000515908">
    <property type="component" value="Chromosome 04"/>
</dbReference>
<evidence type="ECO:0000256" key="2">
    <source>
        <dbReference type="SAM" id="SignalP"/>
    </source>
</evidence>
<reference evidence="3 4" key="1">
    <citation type="submission" date="2020-08" db="EMBL/GenBank/DDBJ databases">
        <authorList>
            <person name="Newling K."/>
            <person name="Davey J."/>
            <person name="Forrester S."/>
        </authorList>
    </citation>
    <scope>NUCLEOTIDE SEQUENCE [LARGE SCALE GENOMIC DNA]</scope>
    <source>
        <strain evidence="4">Crithidia deanei Carvalho (ATCC PRA-265)</strain>
    </source>
</reference>